<protein>
    <submittedName>
        <fullName evidence="1">Uncharacterized protein</fullName>
    </submittedName>
</protein>
<evidence type="ECO:0000313" key="1">
    <source>
        <dbReference type="EMBL" id="AWY06975.1"/>
    </source>
</evidence>
<dbReference type="Proteomes" id="UP000251198">
    <property type="component" value="Segment"/>
</dbReference>
<sequence>MNKQELKMFVEAEFNKLKGSNQHRTVKHNVVLKAIRDMNPAVYDLHIRGDVHARVINGAAICDGNTVNYFVDNFYRSRWSGAMSSCKHLGDFVRAKTIDNVLYRYQIGTKSWKLVTNLSESPAETFTHGFNSNLRRILNMAIRTLANSSRCKYQVSNNPKDVRPGTSAVFTEVVDANTARIHIKTRWTSRCYPLQALRDQVISAIQHMDVVSGYKINTVLQESVCIELKLDSNMIKPNPSLATGNLMDTDVAHAYLTPIKALELQPTDHVEFAKNSISIEMKSVKAFIDTTEAELYKQEIFVAELKAKLEQYQDRLKNLKTAMDLL</sequence>
<name>A0A2Z4QAR2_9CAUD</name>
<gene>
    <name evidence="1" type="ORF">CPT_Mineola_080</name>
</gene>
<accession>A0A2Z4QAR2</accession>
<dbReference type="EMBL" id="MH333064">
    <property type="protein sequence ID" value="AWY06975.1"/>
    <property type="molecule type" value="Genomic_DNA"/>
</dbReference>
<proteinExistence type="predicted"/>
<evidence type="ECO:0000313" key="2">
    <source>
        <dbReference type="Proteomes" id="UP000251198"/>
    </source>
</evidence>
<organism evidence="1 2">
    <name type="scientific">Klebsiella phage Mineola</name>
    <dbReference type="NCBI Taxonomy" id="2234047"/>
    <lineage>
        <taxon>Viruses</taxon>
        <taxon>Duplodnaviria</taxon>
        <taxon>Heunggongvirae</taxon>
        <taxon>Uroviricota</taxon>
        <taxon>Caudoviricetes</taxon>
        <taxon>Pantevenvirales</taxon>
        <taxon>Straboviridae</taxon>
        <taxon>Tevenvirinae</taxon>
        <taxon>Jiaodavirus</taxon>
        <taxon>Jiaodavirus mineola</taxon>
    </lineage>
</organism>
<reference evidence="2" key="1">
    <citation type="submission" date="2018-05" db="EMBL/GenBank/DDBJ databases">
        <title>Complete Genome of Klebsiella pneumoniae Myophage Mineola.</title>
        <authorList>
            <person name="Boeckman J.X."/>
            <person name="Lessor L."/>
            <person name="Liu M."/>
            <person name="Gill J."/>
        </authorList>
    </citation>
    <scope>NUCLEOTIDE SEQUENCE [LARGE SCALE GENOMIC DNA]</scope>
</reference>
<keyword evidence="2" id="KW-1185">Reference proteome</keyword>